<evidence type="ECO:0000256" key="2">
    <source>
        <dbReference type="SAM" id="MobiDB-lite"/>
    </source>
</evidence>
<evidence type="ECO:0000313" key="3">
    <source>
        <dbReference type="EMBL" id="CDZ78939.1"/>
    </source>
</evidence>
<dbReference type="OrthoDB" id="5631848at2"/>
<reference evidence="3 4" key="1">
    <citation type="submission" date="2014-06" db="EMBL/GenBank/DDBJ databases">
        <authorList>
            <person name="Urmite Genomes Urmite Genomes"/>
        </authorList>
    </citation>
    <scope>NUCLEOTIDE SEQUENCE [LARGE SCALE GENOMIC DNA]</scope>
</reference>
<evidence type="ECO:0000313" key="4">
    <source>
        <dbReference type="Proteomes" id="UP000044071"/>
    </source>
</evidence>
<dbReference type="AlphaFoldDB" id="A0A078L4D8"/>
<protein>
    <recommendedName>
        <fullName evidence="5">Purine NTPase</fullName>
    </recommendedName>
</protein>
<sequence length="624" mass="71333">MSVEKSEHYSQKFIEWRGGSAESEGALLSTAILIDTYVAKTSWDSIQDDLIDGRSQAYIALEEFEQRTRGAILYGRLIVDGYCESLNAETEKEELQLLCMMLESIASLDINIKNEPQQHLNILISGFKKWMSEFVDKNPDKKKVYDFCKSVYTTLKILDIKLKDLSWALKSTASLFVDLTKIEADLEGILATTSKKIDELELQPSPQVEEDSTPKTFGSLVNRSHLRILDDADLDVYERVQRLEAKVSSLPSVLDLLVKSRERKTELLVQKKYAKDLLAALIGNSHQATRRKYFLTFIKENATEYDALMAVFPKEASKRLVEIQTELENPGYYRNFVSSAQYVSSWAFAMPNSVVRYVAPNQVESISKRLPDTLDSEAKRELEKLIRQHLDDIKEELDELKTTVEQQTALIDEDDDELTQFAMKVESSELTQLSESLNNSKDSIVEALEKYRTLYQQISEDMTVLQQFKDAGLYKEIDAFVDEYDGFWVWLSNLFAQLSEFFKTDTAIAVDEVAELKKEMIQFEKEYNDRIEQNINEIKDNSHIPESVKISLLKQFSQIPSESLESDTGKDSKTSSRDAMTCLIDIKLKFSVFKPQPKASQQEVLDGSDDDFTKDQSNNFSASL</sequence>
<feature type="region of interest" description="Disordered" evidence="2">
    <location>
        <begin position="597"/>
        <end position="624"/>
    </location>
</feature>
<evidence type="ECO:0008006" key="5">
    <source>
        <dbReference type="Google" id="ProtNLM"/>
    </source>
</evidence>
<evidence type="ECO:0000256" key="1">
    <source>
        <dbReference type="SAM" id="Coils"/>
    </source>
</evidence>
<accession>A0A078L4D8</accession>
<dbReference type="STRING" id="1034943.BN59_03254"/>
<dbReference type="Proteomes" id="UP000044071">
    <property type="component" value="Unassembled WGS sequence"/>
</dbReference>
<gene>
    <name evidence="3" type="ORF">BN59_03254</name>
</gene>
<dbReference type="RefSeq" id="WP_044012114.1">
    <property type="nucleotide sequence ID" value="NZ_CCVW01000004.1"/>
</dbReference>
<feature type="coiled-coil region" evidence="1">
    <location>
        <begin position="379"/>
        <end position="417"/>
    </location>
</feature>
<feature type="compositionally biased region" description="Polar residues" evidence="2">
    <location>
        <begin position="615"/>
        <end position="624"/>
    </location>
</feature>
<keyword evidence="1" id="KW-0175">Coiled coil</keyword>
<organism evidence="3 4">
    <name type="scientific">Legionella massiliensis</name>
    <dbReference type="NCBI Taxonomy" id="1034943"/>
    <lineage>
        <taxon>Bacteria</taxon>
        <taxon>Pseudomonadati</taxon>
        <taxon>Pseudomonadota</taxon>
        <taxon>Gammaproteobacteria</taxon>
        <taxon>Legionellales</taxon>
        <taxon>Legionellaceae</taxon>
        <taxon>Legionella</taxon>
    </lineage>
</organism>
<keyword evidence="4" id="KW-1185">Reference proteome</keyword>
<feature type="coiled-coil region" evidence="1">
    <location>
        <begin position="506"/>
        <end position="541"/>
    </location>
</feature>
<name>A0A078L4D8_9GAMM</name>
<proteinExistence type="predicted"/>
<dbReference type="eggNOG" id="COG1511">
    <property type="taxonomic scope" value="Bacteria"/>
</dbReference>
<dbReference type="EMBL" id="CCSB01000004">
    <property type="protein sequence ID" value="CDZ78939.1"/>
    <property type="molecule type" value="Genomic_DNA"/>
</dbReference>